<dbReference type="PRINTS" id="PR00455">
    <property type="entry name" value="HTHTETR"/>
</dbReference>
<evidence type="ECO:0000256" key="3">
    <source>
        <dbReference type="ARBA" id="ARBA00023163"/>
    </source>
</evidence>
<dbReference type="PANTHER" id="PTHR47506">
    <property type="entry name" value="TRANSCRIPTIONAL REGULATORY PROTEIN"/>
    <property type="match status" value="1"/>
</dbReference>
<dbReference type="GO" id="GO:0003677">
    <property type="term" value="F:DNA binding"/>
    <property type="evidence" value="ECO:0007669"/>
    <property type="project" value="UniProtKB-UniRule"/>
</dbReference>
<dbReference type="OrthoDB" id="881297at2"/>
<dbReference type="InterPro" id="IPR009057">
    <property type="entry name" value="Homeodomain-like_sf"/>
</dbReference>
<name>A0A3L9Z3V8_9FLAO</name>
<evidence type="ECO:0000259" key="5">
    <source>
        <dbReference type="PROSITE" id="PS50977"/>
    </source>
</evidence>
<evidence type="ECO:0000256" key="1">
    <source>
        <dbReference type="ARBA" id="ARBA00023015"/>
    </source>
</evidence>
<keyword evidence="7" id="KW-1185">Reference proteome</keyword>
<dbReference type="InterPro" id="IPR001647">
    <property type="entry name" value="HTH_TetR"/>
</dbReference>
<dbReference type="AlphaFoldDB" id="A0A3L9Z3V8"/>
<sequence>MQNERDRIIIKTLALFKKYGVKSVSMDDIAHELSISKKTLYVHFGSKELLIEQTVNYIFSEHFKKIGRILEKIISPLEKIILIYHYGINRLLSYDPAFYSELKKYHVATHICYENNKKTIVFDIIQGLLEEAQKVNEIRKDVNLELFCQLHLYKIDKILANPDFNNHYGTQQMLNHLIIFNLRGILVKPEQMPIYFPIEE</sequence>
<comment type="caution">
    <text evidence="6">The sequence shown here is derived from an EMBL/GenBank/DDBJ whole genome shotgun (WGS) entry which is preliminary data.</text>
</comment>
<dbReference type="Gene3D" id="1.10.10.60">
    <property type="entry name" value="Homeodomain-like"/>
    <property type="match status" value="1"/>
</dbReference>
<feature type="DNA-binding region" description="H-T-H motif" evidence="4">
    <location>
        <begin position="25"/>
        <end position="44"/>
    </location>
</feature>
<gene>
    <name evidence="6" type="ORF">BXY75_0528</name>
</gene>
<dbReference type="Pfam" id="PF00440">
    <property type="entry name" value="TetR_N"/>
    <property type="match status" value="1"/>
</dbReference>
<keyword evidence="3" id="KW-0804">Transcription</keyword>
<dbReference type="SUPFAM" id="SSF46689">
    <property type="entry name" value="Homeodomain-like"/>
    <property type="match status" value="1"/>
</dbReference>
<evidence type="ECO:0000313" key="6">
    <source>
        <dbReference type="EMBL" id="RMA66109.1"/>
    </source>
</evidence>
<evidence type="ECO:0000256" key="4">
    <source>
        <dbReference type="PROSITE-ProRule" id="PRU00335"/>
    </source>
</evidence>
<evidence type="ECO:0000313" key="7">
    <source>
        <dbReference type="Proteomes" id="UP000271339"/>
    </source>
</evidence>
<evidence type="ECO:0000256" key="2">
    <source>
        <dbReference type="ARBA" id="ARBA00023125"/>
    </source>
</evidence>
<feature type="domain" description="HTH tetR-type" evidence="5">
    <location>
        <begin position="2"/>
        <end position="62"/>
    </location>
</feature>
<dbReference type="RefSeq" id="WP_121906123.1">
    <property type="nucleotide sequence ID" value="NZ_REFC01000011.1"/>
</dbReference>
<dbReference type="Proteomes" id="UP000271339">
    <property type="component" value="Unassembled WGS sequence"/>
</dbReference>
<reference evidence="6 7" key="1">
    <citation type="submission" date="2018-10" db="EMBL/GenBank/DDBJ databases">
        <title>Genomic Encyclopedia of Archaeal and Bacterial Type Strains, Phase II (KMG-II): from individual species to whole genera.</title>
        <authorList>
            <person name="Goeker M."/>
        </authorList>
    </citation>
    <scope>NUCLEOTIDE SEQUENCE [LARGE SCALE GENOMIC DNA]</scope>
    <source>
        <strain evidence="6 7">DSM 23424</strain>
    </source>
</reference>
<dbReference type="Gene3D" id="1.10.357.10">
    <property type="entry name" value="Tetracycline Repressor, domain 2"/>
    <property type="match status" value="1"/>
</dbReference>
<keyword evidence="2 4" id="KW-0238">DNA-binding</keyword>
<keyword evidence="1" id="KW-0805">Transcription regulation</keyword>
<dbReference type="PROSITE" id="PS50977">
    <property type="entry name" value="HTH_TETR_2"/>
    <property type="match status" value="1"/>
</dbReference>
<proteinExistence type="predicted"/>
<dbReference type="PANTHER" id="PTHR47506:SF1">
    <property type="entry name" value="HTH-TYPE TRANSCRIPTIONAL REGULATOR YJDC"/>
    <property type="match status" value="1"/>
</dbReference>
<accession>A0A3L9Z3V8</accession>
<protein>
    <submittedName>
        <fullName evidence="6">TetR family transcriptional regulator</fullName>
    </submittedName>
</protein>
<dbReference type="EMBL" id="REFC01000011">
    <property type="protein sequence ID" value="RMA66109.1"/>
    <property type="molecule type" value="Genomic_DNA"/>
</dbReference>
<organism evidence="6 7">
    <name type="scientific">Ulvibacter antarcticus</name>
    <dbReference type="NCBI Taxonomy" id="442714"/>
    <lineage>
        <taxon>Bacteria</taxon>
        <taxon>Pseudomonadati</taxon>
        <taxon>Bacteroidota</taxon>
        <taxon>Flavobacteriia</taxon>
        <taxon>Flavobacteriales</taxon>
        <taxon>Flavobacteriaceae</taxon>
        <taxon>Ulvibacter</taxon>
    </lineage>
</organism>